<keyword evidence="2" id="KW-1185">Reference proteome</keyword>
<organism evidence="1 2">
    <name type="scientific">Dactylellina haptotyla (strain CBS 200.50)</name>
    <name type="common">Nematode-trapping fungus</name>
    <name type="synonym">Monacrosporium haptotylum</name>
    <dbReference type="NCBI Taxonomy" id="1284197"/>
    <lineage>
        <taxon>Eukaryota</taxon>
        <taxon>Fungi</taxon>
        <taxon>Dikarya</taxon>
        <taxon>Ascomycota</taxon>
        <taxon>Pezizomycotina</taxon>
        <taxon>Orbiliomycetes</taxon>
        <taxon>Orbiliales</taxon>
        <taxon>Orbiliaceae</taxon>
        <taxon>Dactylellina</taxon>
    </lineage>
</organism>
<reference evidence="2" key="2">
    <citation type="submission" date="2013-04" db="EMBL/GenBank/DDBJ databases">
        <title>Genomic mechanisms accounting for the adaptation to parasitism in nematode-trapping fungi.</title>
        <authorList>
            <person name="Ahren D.G."/>
        </authorList>
    </citation>
    <scope>NUCLEOTIDE SEQUENCE [LARGE SCALE GENOMIC DNA]</scope>
    <source>
        <strain evidence="2">CBS 200.50</strain>
    </source>
</reference>
<comment type="caution">
    <text evidence="1">The sequence shown here is derived from an EMBL/GenBank/DDBJ whole genome shotgun (WGS) entry which is preliminary data.</text>
</comment>
<dbReference type="AlphaFoldDB" id="S8B884"/>
<reference evidence="1 2" key="1">
    <citation type="journal article" date="2013" name="PLoS Genet.">
        <title>Genomic mechanisms accounting for the adaptation to parasitism in nematode-trapping fungi.</title>
        <authorList>
            <person name="Meerupati T."/>
            <person name="Andersson K.M."/>
            <person name="Friman E."/>
            <person name="Kumar D."/>
            <person name="Tunlid A."/>
            <person name="Ahren D."/>
        </authorList>
    </citation>
    <scope>NUCLEOTIDE SEQUENCE [LARGE SCALE GENOMIC DNA]</scope>
    <source>
        <strain evidence="1 2">CBS 200.50</strain>
    </source>
</reference>
<protein>
    <submittedName>
        <fullName evidence="1">Uncharacterized protein</fullName>
    </submittedName>
</protein>
<sequence>MDALTAWSEAIRGLGKRGDLDYGKIPGFFDTPEGKTVKKEDREAFFKISPTELPANLEQINITAGYFEFVPARDIKSRFVLRNAVTLKRLKVNAEVDLNSDHRQEDKRRNDFESLPVYQVVEELEFVNPWGASWYILVDFSTMFPKLKAFTYKFPGHSTPRKYTKKVCEDITRIKSSGKVKLVYWKEKTFGNEMNPATESGHEKFLEAVEEWVQDRLDRLKYVEFCSLEALTNPTGRFHSKATSMGCKIKPGRDGVNAALRPVIVTNELLR</sequence>
<dbReference type="EMBL" id="AQGS01001233">
    <property type="protein sequence ID" value="EPS35233.1"/>
    <property type="molecule type" value="Genomic_DNA"/>
</dbReference>
<gene>
    <name evidence="1" type="ORF">H072_11465</name>
</gene>
<dbReference type="HOGENOM" id="CLU_1026801_0_0_1"/>
<evidence type="ECO:0000313" key="2">
    <source>
        <dbReference type="Proteomes" id="UP000015100"/>
    </source>
</evidence>
<proteinExistence type="predicted"/>
<evidence type="ECO:0000313" key="1">
    <source>
        <dbReference type="EMBL" id="EPS35233.1"/>
    </source>
</evidence>
<dbReference type="Proteomes" id="UP000015100">
    <property type="component" value="Unassembled WGS sequence"/>
</dbReference>
<accession>S8B884</accession>
<name>S8B884_DACHA</name>